<proteinExistence type="predicted"/>
<dbReference type="CDD" id="cd07067">
    <property type="entry name" value="HP_PGM_like"/>
    <property type="match status" value="1"/>
</dbReference>
<dbReference type="Proteomes" id="UP000003374">
    <property type="component" value="Unassembled WGS sequence"/>
</dbReference>
<sequence>MEKAMRCILVRHAESVGNAEGRLQGHAEFDLTNVGRRQAERLFQRLQMEGLEPTHVYCSPLRRTVETARIVSRSWQAPLTLWGDLIEYNVGVFSGLRWEDIDMQYPTMAQAFRESGDWAVVEGAEDLMQRHARGRRVVASLVEGHRSGDVIVAFSHGGILQHIIAAFLGTDRSWGIRVRNTAVFDFTLDKNLWYEFGSVRRNTRHWRILSFNDAAHLELDYGAAEQTGSAKEA</sequence>
<dbReference type="eggNOG" id="COG0406">
    <property type="taxonomic scope" value="Bacteria"/>
</dbReference>
<dbReference type="STRING" id="314278.NB231_04042"/>
<dbReference type="GO" id="GO:0005737">
    <property type="term" value="C:cytoplasm"/>
    <property type="evidence" value="ECO:0007669"/>
    <property type="project" value="TreeGrafter"/>
</dbReference>
<dbReference type="PANTHER" id="PTHR48100:SF1">
    <property type="entry name" value="HISTIDINE PHOSPHATASE FAMILY PROTEIN-RELATED"/>
    <property type="match status" value="1"/>
</dbReference>
<dbReference type="GO" id="GO:0016791">
    <property type="term" value="F:phosphatase activity"/>
    <property type="evidence" value="ECO:0007669"/>
    <property type="project" value="TreeGrafter"/>
</dbReference>
<dbReference type="PANTHER" id="PTHR48100">
    <property type="entry name" value="BROAD-SPECIFICITY PHOSPHATASE YOR283W-RELATED"/>
    <property type="match status" value="1"/>
</dbReference>
<dbReference type="InterPro" id="IPR013078">
    <property type="entry name" value="His_Pase_superF_clade-1"/>
</dbReference>
<gene>
    <name evidence="2" type="ORF">NB231_04042</name>
</gene>
<dbReference type="InterPro" id="IPR050275">
    <property type="entry name" value="PGM_Phosphatase"/>
</dbReference>
<name>A4BTV3_9GAMM</name>
<dbReference type="Gene3D" id="3.40.50.1240">
    <property type="entry name" value="Phosphoglycerate mutase-like"/>
    <property type="match status" value="1"/>
</dbReference>
<dbReference type="HOGENOM" id="CLU_033323_9_5_6"/>
<dbReference type="InterPro" id="IPR029033">
    <property type="entry name" value="His_PPase_superfam"/>
</dbReference>
<accession>A4BTV3</accession>
<keyword evidence="3" id="KW-1185">Reference proteome</keyword>
<dbReference type="SUPFAM" id="SSF53254">
    <property type="entry name" value="Phosphoglycerate mutase-like"/>
    <property type="match status" value="1"/>
</dbReference>
<evidence type="ECO:0000313" key="2">
    <source>
        <dbReference type="EMBL" id="EAR20917.1"/>
    </source>
</evidence>
<comment type="caution">
    <text evidence="2">The sequence shown here is derived from an EMBL/GenBank/DDBJ whole genome shotgun (WGS) entry which is preliminary data.</text>
</comment>
<evidence type="ECO:0000256" key="1">
    <source>
        <dbReference type="PIRSR" id="PIRSR613078-2"/>
    </source>
</evidence>
<dbReference type="SMART" id="SM00855">
    <property type="entry name" value="PGAM"/>
    <property type="match status" value="1"/>
</dbReference>
<feature type="binding site" evidence="1">
    <location>
        <begin position="11"/>
        <end position="18"/>
    </location>
    <ligand>
        <name>substrate</name>
    </ligand>
</feature>
<dbReference type="AlphaFoldDB" id="A4BTV3"/>
<protein>
    <submittedName>
        <fullName evidence="2">Phosphoglycerate mutase</fullName>
    </submittedName>
</protein>
<organism evidence="2 3">
    <name type="scientific">Nitrococcus mobilis Nb-231</name>
    <dbReference type="NCBI Taxonomy" id="314278"/>
    <lineage>
        <taxon>Bacteria</taxon>
        <taxon>Pseudomonadati</taxon>
        <taxon>Pseudomonadota</taxon>
        <taxon>Gammaproteobacteria</taxon>
        <taxon>Chromatiales</taxon>
        <taxon>Ectothiorhodospiraceae</taxon>
        <taxon>Nitrococcus</taxon>
    </lineage>
</organism>
<dbReference type="EMBL" id="AAOF01000015">
    <property type="protein sequence ID" value="EAR20917.1"/>
    <property type="molecule type" value="Genomic_DNA"/>
</dbReference>
<reference evidence="2 3" key="1">
    <citation type="submission" date="2006-02" db="EMBL/GenBank/DDBJ databases">
        <authorList>
            <person name="Waterbury J."/>
            <person name="Ferriera S."/>
            <person name="Johnson J."/>
            <person name="Kravitz S."/>
            <person name="Halpern A."/>
            <person name="Remington K."/>
            <person name="Beeson K."/>
            <person name="Tran B."/>
            <person name="Rogers Y.-H."/>
            <person name="Friedman R."/>
            <person name="Venter J.C."/>
        </authorList>
    </citation>
    <scope>NUCLEOTIDE SEQUENCE [LARGE SCALE GENOMIC DNA]</scope>
    <source>
        <strain evidence="2 3">Nb-231</strain>
    </source>
</reference>
<feature type="binding site" evidence="1">
    <location>
        <position position="63"/>
    </location>
    <ligand>
        <name>substrate</name>
    </ligand>
</feature>
<dbReference type="Pfam" id="PF00300">
    <property type="entry name" value="His_Phos_1"/>
    <property type="match status" value="1"/>
</dbReference>
<evidence type="ECO:0000313" key="3">
    <source>
        <dbReference type="Proteomes" id="UP000003374"/>
    </source>
</evidence>